<accession>A0A238ZL24</accession>
<sequence>MKNKHITLGLFFGAGIGLCIGIVTNNIEIGLSLGAGVGLVLGAARQNIIKTRK</sequence>
<organism evidence="2 3">
    <name type="scientific">Lutibacter flavus</name>
    <dbReference type="NCBI Taxonomy" id="691689"/>
    <lineage>
        <taxon>Bacteria</taxon>
        <taxon>Pseudomonadati</taxon>
        <taxon>Bacteroidota</taxon>
        <taxon>Flavobacteriia</taxon>
        <taxon>Flavobacteriales</taxon>
        <taxon>Flavobacteriaceae</taxon>
        <taxon>Lutibacter</taxon>
    </lineage>
</organism>
<feature type="transmembrane region" description="Helical" evidence="1">
    <location>
        <begin position="29"/>
        <end position="48"/>
    </location>
</feature>
<proteinExistence type="predicted"/>
<protein>
    <submittedName>
        <fullName evidence="2">Uncharacterized protein</fullName>
    </submittedName>
</protein>
<reference evidence="3" key="1">
    <citation type="submission" date="2017-06" db="EMBL/GenBank/DDBJ databases">
        <authorList>
            <person name="Varghese N."/>
            <person name="Submissions S."/>
        </authorList>
    </citation>
    <scope>NUCLEOTIDE SEQUENCE [LARGE SCALE GENOMIC DNA]</scope>
    <source>
        <strain evidence="3">DSM 27993</strain>
    </source>
</reference>
<dbReference type="EMBL" id="FZNX01000007">
    <property type="protein sequence ID" value="SNR83829.1"/>
    <property type="molecule type" value="Genomic_DNA"/>
</dbReference>
<dbReference type="AlphaFoldDB" id="A0A238ZL24"/>
<evidence type="ECO:0000313" key="2">
    <source>
        <dbReference type="EMBL" id="SNR83829.1"/>
    </source>
</evidence>
<evidence type="ECO:0000256" key="1">
    <source>
        <dbReference type="SAM" id="Phobius"/>
    </source>
</evidence>
<keyword evidence="1" id="KW-0812">Transmembrane</keyword>
<evidence type="ECO:0000313" key="3">
    <source>
        <dbReference type="Proteomes" id="UP000198412"/>
    </source>
</evidence>
<gene>
    <name evidence="2" type="ORF">SAMN04488111_3386</name>
</gene>
<keyword evidence="1" id="KW-0472">Membrane</keyword>
<keyword evidence="1" id="KW-1133">Transmembrane helix</keyword>
<dbReference type="RefSeq" id="WP_176420432.1">
    <property type="nucleotide sequence ID" value="NZ_FZNX01000007.1"/>
</dbReference>
<dbReference type="Proteomes" id="UP000198412">
    <property type="component" value="Unassembled WGS sequence"/>
</dbReference>
<keyword evidence="3" id="KW-1185">Reference proteome</keyword>
<name>A0A238ZL24_9FLAO</name>